<proteinExistence type="inferred from homology"/>
<dbReference type="EMBL" id="JANBPU010000051">
    <property type="protein sequence ID" value="KAJ1918186.1"/>
    <property type="molecule type" value="Genomic_DNA"/>
</dbReference>
<comment type="similarity">
    <text evidence="1">Belongs to the GID4/VID24 family.</text>
</comment>
<dbReference type="Pfam" id="PF09783">
    <property type="entry name" value="Vac_ImportDeg"/>
    <property type="match status" value="1"/>
</dbReference>
<reference evidence="3" key="1">
    <citation type="submission" date="2022-07" db="EMBL/GenBank/DDBJ databases">
        <title>Phylogenomic reconstructions and comparative analyses of Kickxellomycotina fungi.</title>
        <authorList>
            <person name="Reynolds N.K."/>
            <person name="Stajich J.E."/>
            <person name="Barry K."/>
            <person name="Grigoriev I.V."/>
            <person name="Crous P."/>
            <person name="Smith M.E."/>
        </authorList>
    </citation>
    <scope>NUCLEOTIDE SEQUENCE</scope>
    <source>
        <strain evidence="3">NBRC 100468</strain>
    </source>
</reference>
<evidence type="ECO:0000256" key="2">
    <source>
        <dbReference type="SAM" id="MobiDB-lite"/>
    </source>
</evidence>
<dbReference type="OrthoDB" id="62at2759"/>
<evidence type="ECO:0000313" key="4">
    <source>
        <dbReference type="Proteomes" id="UP001150538"/>
    </source>
</evidence>
<comment type="caution">
    <text evidence="3">The sequence shown here is derived from an EMBL/GenBank/DDBJ whole genome shotgun (WGS) entry which is preliminary data.</text>
</comment>
<dbReference type="Proteomes" id="UP001150538">
    <property type="component" value="Unassembled WGS sequence"/>
</dbReference>
<organism evidence="3 4">
    <name type="scientific">Mycoemilia scoparia</name>
    <dbReference type="NCBI Taxonomy" id="417184"/>
    <lineage>
        <taxon>Eukaryota</taxon>
        <taxon>Fungi</taxon>
        <taxon>Fungi incertae sedis</taxon>
        <taxon>Zoopagomycota</taxon>
        <taxon>Kickxellomycotina</taxon>
        <taxon>Kickxellomycetes</taxon>
        <taxon>Kickxellales</taxon>
        <taxon>Kickxellaceae</taxon>
        <taxon>Mycoemilia</taxon>
    </lineage>
</organism>
<feature type="region of interest" description="Disordered" evidence="2">
    <location>
        <begin position="1"/>
        <end position="88"/>
    </location>
</feature>
<name>A0A9W8A1R5_9FUNG</name>
<dbReference type="GO" id="GO:0006623">
    <property type="term" value="P:protein targeting to vacuole"/>
    <property type="evidence" value="ECO:0007669"/>
    <property type="project" value="TreeGrafter"/>
</dbReference>
<sequence>MPVITRRRTNSIVAHPLHSSRPTSAAGPRPSELSFFNSPSSGNGPKPQQIEPLRLQFIDSGDSLSNNGSMEPNMTNDAANASSPHRSLQPKVATIVESELDSVATPQSNPTSVVSASPIANEDSENDRSRESSRQQVRGSTSVAMREESPQNGLVSFGGYGTPRAEQMMDAAAFSRALAAGIPSGSAGYPKLYSSAPYTSIEDKLLYQYQPIEPTIYLDLSPGCKFSGRQTSGTRQYEVEIEIQHVDLISSQLCGNLTIHKLTNDLPTLTTFFEAEIIGTNSHTFRTLNWKASADVDRQHWSKFKQFSKYSDKFDQPGFKYNLEDEDVVFMRWKERYLLPDYKVTYVQGAVSIQKKKTKHTHACRSLCIPYLCKAGMLT</sequence>
<feature type="compositionally biased region" description="Polar residues" evidence="2">
    <location>
        <begin position="104"/>
        <end position="115"/>
    </location>
</feature>
<evidence type="ECO:0000256" key="1">
    <source>
        <dbReference type="ARBA" id="ARBA00061469"/>
    </source>
</evidence>
<dbReference type="GO" id="GO:0034657">
    <property type="term" value="C:GID complex"/>
    <property type="evidence" value="ECO:0007669"/>
    <property type="project" value="TreeGrafter"/>
</dbReference>
<protein>
    <submittedName>
        <fullName evidence="3">Uncharacterized protein</fullName>
    </submittedName>
</protein>
<evidence type="ECO:0000313" key="3">
    <source>
        <dbReference type="EMBL" id="KAJ1918186.1"/>
    </source>
</evidence>
<dbReference type="AlphaFoldDB" id="A0A9W8A1R5"/>
<dbReference type="PANTHER" id="PTHR14534:SF3">
    <property type="entry name" value="GID COMPLEX SUBUNIT 4 HOMOLOG"/>
    <property type="match status" value="1"/>
</dbReference>
<dbReference type="PANTHER" id="PTHR14534">
    <property type="entry name" value="VACUOLAR IMPORT AND DEGRADATION PROTEIN 24"/>
    <property type="match status" value="1"/>
</dbReference>
<feature type="region of interest" description="Disordered" evidence="2">
    <location>
        <begin position="101"/>
        <end position="149"/>
    </location>
</feature>
<dbReference type="GO" id="GO:0045721">
    <property type="term" value="P:negative regulation of gluconeogenesis"/>
    <property type="evidence" value="ECO:0007669"/>
    <property type="project" value="TreeGrafter"/>
</dbReference>
<dbReference type="GO" id="GO:0007039">
    <property type="term" value="P:protein catabolic process in the vacuole"/>
    <property type="evidence" value="ECO:0007669"/>
    <property type="project" value="TreeGrafter"/>
</dbReference>
<accession>A0A9W8A1R5</accession>
<feature type="compositionally biased region" description="Polar residues" evidence="2">
    <location>
        <begin position="62"/>
        <end position="86"/>
    </location>
</feature>
<dbReference type="GO" id="GO:0005773">
    <property type="term" value="C:vacuole"/>
    <property type="evidence" value="ECO:0007669"/>
    <property type="project" value="GOC"/>
</dbReference>
<feature type="compositionally biased region" description="Polar residues" evidence="2">
    <location>
        <begin position="34"/>
        <end position="43"/>
    </location>
</feature>
<gene>
    <name evidence="3" type="ORF">H4219_002743</name>
</gene>
<dbReference type="GO" id="GO:0043161">
    <property type="term" value="P:proteasome-mediated ubiquitin-dependent protein catabolic process"/>
    <property type="evidence" value="ECO:0007669"/>
    <property type="project" value="TreeGrafter"/>
</dbReference>
<dbReference type="InterPro" id="IPR018618">
    <property type="entry name" value="GID4/10-like"/>
</dbReference>
<keyword evidence="4" id="KW-1185">Reference proteome</keyword>